<dbReference type="Pfam" id="PF00072">
    <property type="entry name" value="Response_reg"/>
    <property type="match status" value="1"/>
</dbReference>
<dbReference type="SUPFAM" id="SSF52172">
    <property type="entry name" value="CheY-like"/>
    <property type="match status" value="1"/>
</dbReference>
<dbReference type="PROSITE" id="PS50110">
    <property type="entry name" value="RESPONSE_REGULATORY"/>
    <property type="match status" value="1"/>
</dbReference>
<evidence type="ECO:0000256" key="1">
    <source>
        <dbReference type="PROSITE-ProRule" id="PRU00169"/>
    </source>
</evidence>
<accession>A0ABS5VXW5</accession>
<dbReference type="InterPro" id="IPR011006">
    <property type="entry name" value="CheY-like_superfamily"/>
</dbReference>
<dbReference type="RefSeq" id="WP_254157359.1">
    <property type="nucleotide sequence ID" value="NZ_JAHESD010000092.1"/>
</dbReference>
<sequence length="139" mass="15798">MTREVVLPKVLFLIDDDQDDQHIFLEALQVIDRSIVCYTAKDGKDALTQLQDSLLLPDIIFLDLNMPIMNGKECLKALKTDKNLKHLPVIIYSTSSAEKEKENCLKLGAVQYISKPPQFNALISTLESTLQKDWSTYKN</sequence>
<dbReference type="PANTHER" id="PTHR44520:SF2">
    <property type="entry name" value="RESPONSE REGULATOR RCP1"/>
    <property type="match status" value="1"/>
</dbReference>
<feature type="modified residue" description="4-aspartylphosphate" evidence="1">
    <location>
        <position position="63"/>
    </location>
</feature>
<comment type="caution">
    <text evidence="3">The sequence shown here is derived from an EMBL/GenBank/DDBJ whole genome shotgun (WGS) entry which is preliminary data.</text>
</comment>
<dbReference type="Proteomes" id="UP000772618">
    <property type="component" value="Unassembled WGS sequence"/>
</dbReference>
<feature type="domain" description="Response regulatory" evidence="2">
    <location>
        <begin position="10"/>
        <end position="130"/>
    </location>
</feature>
<keyword evidence="4" id="KW-1185">Reference proteome</keyword>
<evidence type="ECO:0000313" key="3">
    <source>
        <dbReference type="EMBL" id="MBT1706230.1"/>
    </source>
</evidence>
<dbReference type="EMBL" id="JAHESD010000092">
    <property type="protein sequence ID" value="MBT1706230.1"/>
    <property type="molecule type" value="Genomic_DNA"/>
</dbReference>
<proteinExistence type="predicted"/>
<reference evidence="3 4" key="1">
    <citation type="submission" date="2021-05" db="EMBL/GenBank/DDBJ databases">
        <title>A Polyphasic approach of four new species of the genus Ohtaekwangia: Ohtaekwangia histidinii sp. nov., Ohtaekwangia cretensis sp. nov., Ohtaekwangia indiensis sp. nov., Ohtaekwangia reichenbachii sp. nov. from diverse environment.</title>
        <authorList>
            <person name="Octaviana S."/>
        </authorList>
    </citation>
    <scope>NUCLEOTIDE SEQUENCE [LARGE SCALE GENOMIC DNA]</scope>
    <source>
        <strain evidence="3 4">PWU20</strain>
    </source>
</reference>
<keyword evidence="1" id="KW-0597">Phosphoprotein</keyword>
<evidence type="ECO:0000259" key="2">
    <source>
        <dbReference type="PROSITE" id="PS50110"/>
    </source>
</evidence>
<dbReference type="Gene3D" id="3.40.50.2300">
    <property type="match status" value="1"/>
</dbReference>
<evidence type="ECO:0000313" key="4">
    <source>
        <dbReference type="Proteomes" id="UP000772618"/>
    </source>
</evidence>
<dbReference type="InterPro" id="IPR001789">
    <property type="entry name" value="Sig_transdc_resp-reg_receiver"/>
</dbReference>
<dbReference type="InterPro" id="IPR052893">
    <property type="entry name" value="TCS_response_regulator"/>
</dbReference>
<protein>
    <submittedName>
        <fullName evidence="3">Response regulator</fullName>
    </submittedName>
</protein>
<gene>
    <name evidence="3" type="ORF">KK060_23280</name>
</gene>
<name>A0ABS5VXW5_9BACT</name>
<dbReference type="SMART" id="SM00448">
    <property type="entry name" value="REC"/>
    <property type="match status" value="1"/>
</dbReference>
<dbReference type="PANTHER" id="PTHR44520">
    <property type="entry name" value="RESPONSE REGULATOR RCP1-RELATED"/>
    <property type="match status" value="1"/>
</dbReference>
<organism evidence="3 4">
    <name type="scientific">Chryseosolibacter indicus</name>
    <dbReference type="NCBI Taxonomy" id="2782351"/>
    <lineage>
        <taxon>Bacteria</taxon>
        <taxon>Pseudomonadati</taxon>
        <taxon>Bacteroidota</taxon>
        <taxon>Cytophagia</taxon>
        <taxon>Cytophagales</taxon>
        <taxon>Chryseotaleaceae</taxon>
        <taxon>Chryseosolibacter</taxon>
    </lineage>
</organism>